<organism evidence="1 2">
    <name type="scientific">Pseudomonas fluorescens</name>
    <dbReference type="NCBI Taxonomy" id="294"/>
    <lineage>
        <taxon>Bacteria</taxon>
        <taxon>Pseudomonadati</taxon>
        <taxon>Pseudomonadota</taxon>
        <taxon>Gammaproteobacteria</taxon>
        <taxon>Pseudomonadales</taxon>
        <taxon>Pseudomonadaceae</taxon>
        <taxon>Pseudomonas</taxon>
    </lineage>
</organism>
<dbReference type="Proteomes" id="UP000379480">
    <property type="component" value="Unassembled WGS sequence"/>
</dbReference>
<dbReference type="AlphaFoldDB" id="A0A5E6ZX98"/>
<name>A0A5E6ZX98_PSEFL</name>
<sequence>MYAVIRTYLGTGAKQLFDVLEQRNADVEAALRKVSGLVSYTLLNTGDGGISVTVCTDKAGTDESSKVARDWIQQNASNIQAKPPVITEGPVIVQIN</sequence>
<evidence type="ECO:0000313" key="1">
    <source>
        <dbReference type="EMBL" id="VVN71046.1"/>
    </source>
</evidence>
<protein>
    <submittedName>
        <fullName evidence="1">Uncharacterized protein</fullName>
    </submittedName>
</protein>
<evidence type="ECO:0000313" key="2">
    <source>
        <dbReference type="Proteomes" id="UP000379480"/>
    </source>
</evidence>
<reference evidence="1 2" key="1">
    <citation type="submission" date="2019-09" db="EMBL/GenBank/DDBJ databases">
        <authorList>
            <person name="Chandra G."/>
            <person name="Truman W A."/>
        </authorList>
    </citation>
    <scope>NUCLEOTIDE SEQUENCE [LARGE SCALE GENOMIC DNA]</scope>
    <source>
        <strain evidence="1">PS723</strain>
    </source>
</reference>
<gene>
    <name evidence="1" type="ORF">PS723_00406</name>
</gene>
<dbReference type="EMBL" id="CABVHY010000002">
    <property type="protein sequence ID" value="VVN71046.1"/>
    <property type="molecule type" value="Genomic_DNA"/>
</dbReference>
<accession>A0A5E6ZX98</accession>
<dbReference type="RefSeq" id="WP_150802022.1">
    <property type="nucleotide sequence ID" value="NZ_CABVHY010000002.1"/>
</dbReference>
<dbReference type="OrthoDB" id="8115404at2"/>
<proteinExistence type="predicted"/>